<name>A0A890UPX7_9VIRU</name>
<dbReference type="EMBL" id="MW346689">
    <property type="protein sequence ID" value="QRI44228.1"/>
    <property type="molecule type" value="Genomic_DNA"/>
</dbReference>
<feature type="compositionally biased region" description="Polar residues" evidence="23">
    <location>
        <begin position="307"/>
        <end position="321"/>
    </location>
</feature>
<evidence type="ECO:0000256" key="1">
    <source>
        <dbReference type="ARBA" id="ARBA00001936"/>
    </source>
</evidence>
<dbReference type="GO" id="GO:0003677">
    <property type="term" value="F:DNA binding"/>
    <property type="evidence" value="ECO:0007669"/>
    <property type="project" value="UniProtKB-KW"/>
</dbReference>
<evidence type="ECO:0000256" key="3">
    <source>
        <dbReference type="ARBA" id="ARBA00004147"/>
    </source>
</evidence>
<evidence type="ECO:0000256" key="22">
    <source>
        <dbReference type="ARBA" id="ARBA00049360"/>
    </source>
</evidence>
<dbReference type="PROSITE" id="PS52020">
    <property type="entry name" value="CRESS_DNA_REP"/>
    <property type="match status" value="1"/>
</dbReference>
<keyword evidence="16" id="KW-0067">ATP-binding</keyword>
<dbReference type="GO" id="GO:0016779">
    <property type="term" value="F:nucleotidyltransferase activity"/>
    <property type="evidence" value="ECO:0007669"/>
    <property type="project" value="UniProtKB-KW"/>
</dbReference>
<evidence type="ECO:0000256" key="13">
    <source>
        <dbReference type="ARBA" id="ARBA00022759"/>
    </source>
</evidence>
<evidence type="ECO:0000256" key="8">
    <source>
        <dbReference type="ARBA" id="ARBA00022695"/>
    </source>
</evidence>
<keyword evidence="17" id="KW-0190">Covalent protein-DNA linkage</keyword>
<feature type="domain" description="CRESS-DNA virus Rep endonuclease" evidence="24">
    <location>
        <begin position="12"/>
        <end position="119"/>
    </location>
</feature>
<dbReference type="Gene3D" id="3.40.50.300">
    <property type="entry name" value="P-loop containing nucleotide triphosphate hydrolases"/>
    <property type="match status" value="1"/>
</dbReference>
<accession>A0A890UPX7</accession>
<dbReference type="GO" id="GO:0006260">
    <property type="term" value="P:DNA replication"/>
    <property type="evidence" value="ECO:0007669"/>
    <property type="project" value="UniProtKB-KW"/>
</dbReference>
<keyword evidence="7" id="KW-0808">Transferase</keyword>
<comment type="similarity">
    <text evidence="4">Belongs to the nanoviruses/circoviruses replication-associated protein family.</text>
</comment>
<keyword evidence="19" id="KW-0511">Multifunctional enzyme</keyword>
<dbReference type="GO" id="GO:0003723">
    <property type="term" value="F:RNA binding"/>
    <property type="evidence" value="ECO:0007669"/>
    <property type="project" value="InterPro"/>
</dbReference>
<evidence type="ECO:0000256" key="7">
    <source>
        <dbReference type="ARBA" id="ARBA00022679"/>
    </source>
</evidence>
<dbReference type="Pfam" id="PF02407">
    <property type="entry name" value="Viral_Rep"/>
    <property type="match status" value="1"/>
</dbReference>
<dbReference type="GO" id="GO:0003724">
    <property type="term" value="F:RNA helicase activity"/>
    <property type="evidence" value="ECO:0007669"/>
    <property type="project" value="InterPro"/>
</dbReference>
<keyword evidence="6" id="KW-1048">Host nucleus</keyword>
<dbReference type="GO" id="GO:0016787">
    <property type="term" value="F:hydrolase activity"/>
    <property type="evidence" value="ECO:0007669"/>
    <property type="project" value="UniProtKB-KW"/>
</dbReference>
<reference evidence="26" key="1">
    <citation type="submission" date="2020-11" db="EMBL/GenBank/DDBJ databases">
        <title>Viral genomes from river ports along the Yangtze River in China.</title>
        <authorList>
            <person name="Lu J."/>
            <person name="Shen Q."/>
            <person name="Yang S."/>
            <person name="Zhang W."/>
        </authorList>
    </citation>
    <scope>NUCLEOTIDE SEQUENCE</scope>
    <source>
        <strain evidence="25">1aq-CRESS-2</strain>
        <strain evidence="26">2wh-CRESS-8</strain>
    </source>
</reference>
<evidence type="ECO:0000256" key="19">
    <source>
        <dbReference type="ARBA" id="ARBA00023268"/>
    </source>
</evidence>
<keyword evidence="10" id="KW-0540">Nuclease</keyword>
<evidence type="ECO:0000256" key="6">
    <source>
        <dbReference type="ARBA" id="ARBA00022562"/>
    </source>
</evidence>
<keyword evidence="12" id="KW-0547">Nucleotide-binding</keyword>
<sequence length="321" mass="36940">MATSVPDTVKDKRKARHTAWTLNNWSPDELQRVRDYAQSECRYMCWSQEVGEEGTPHLQGYTAWENPRSLAKFKNQISDKLHYEPYTNGTALQNRNYCLGMVEKKGFTPNPTFEEVGELPAQGERTDWSSARTQLQAGHSIVSVIEAQPQLLPSIRSLERYQTLSISKPTHREVQVIILIGQSGTGKTRWAYENYPDLYSKPEGQWYDAYAGEKTLLLDDYYGDIPYSQFLKILDRYPVQVPQKGSHIYAQWTTVIITSNRHPNLWYPQGYTDALKRRTFILEEDYSHYASPPRLQAYIQKEASRKANASSAVRSSSTQQP</sequence>
<keyword evidence="18" id="KW-0238">DNA-binding</keyword>
<dbReference type="GO" id="GO:0005524">
    <property type="term" value="F:ATP binding"/>
    <property type="evidence" value="ECO:0007669"/>
    <property type="project" value="UniProtKB-KW"/>
</dbReference>
<keyword evidence="14" id="KW-0378">Hydrolase</keyword>
<evidence type="ECO:0000256" key="5">
    <source>
        <dbReference type="ARBA" id="ARBA00014531"/>
    </source>
</evidence>
<keyword evidence="9" id="KW-0235">DNA replication</keyword>
<evidence type="ECO:0000256" key="18">
    <source>
        <dbReference type="ARBA" id="ARBA00023125"/>
    </source>
</evidence>
<dbReference type="InterPro" id="IPR000605">
    <property type="entry name" value="Helicase_SF3_ssDNA/RNA_vir"/>
</dbReference>
<evidence type="ECO:0000256" key="4">
    <source>
        <dbReference type="ARBA" id="ARBA00008545"/>
    </source>
</evidence>
<evidence type="ECO:0000256" key="9">
    <source>
        <dbReference type="ARBA" id="ARBA00022705"/>
    </source>
</evidence>
<dbReference type="Gene3D" id="3.40.1310.20">
    <property type="match status" value="1"/>
</dbReference>
<evidence type="ECO:0000256" key="21">
    <source>
        <dbReference type="ARBA" id="ARBA00032243"/>
    </source>
</evidence>
<proteinExistence type="inferred from homology"/>
<evidence type="ECO:0000256" key="10">
    <source>
        <dbReference type="ARBA" id="ARBA00022722"/>
    </source>
</evidence>
<dbReference type="InterPro" id="IPR027417">
    <property type="entry name" value="P-loop_NTPase"/>
</dbReference>
<comment type="catalytic activity">
    <reaction evidence="22">
        <text>ATP + H2O = ADP + phosphate + H(+)</text>
        <dbReference type="Rhea" id="RHEA:13065"/>
        <dbReference type="ChEBI" id="CHEBI:15377"/>
        <dbReference type="ChEBI" id="CHEBI:15378"/>
        <dbReference type="ChEBI" id="CHEBI:30616"/>
        <dbReference type="ChEBI" id="CHEBI:43474"/>
        <dbReference type="ChEBI" id="CHEBI:456216"/>
    </reaction>
</comment>
<keyword evidence="13" id="KW-0255">Endonuclease</keyword>
<evidence type="ECO:0000256" key="2">
    <source>
        <dbReference type="ARBA" id="ARBA00001946"/>
    </source>
</evidence>
<keyword evidence="15" id="KW-0347">Helicase</keyword>
<comment type="cofactor">
    <cofactor evidence="1">
        <name>Mn(2+)</name>
        <dbReference type="ChEBI" id="CHEBI:29035"/>
    </cofactor>
</comment>
<evidence type="ECO:0000256" key="20">
    <source>
        <dbReference type="ARBA" id="ARBA00030754"/>
    </source>
</evidence>
<evidence type="ECO:0000256" key="11">
    <source>
        <dbReference type="ARBA" id="ARBA00022723"/>
    </source>
</evidence>
<keyword evidence="11" id="KW-0479">Metal-binding</keyword>
<evidence type="ECO:0000256" key="12">
    <source>
        <dbReference type="ARBA" id="ARBA00022741"/>
    </source>
</evidence>
<dbReference type="GO" id="GO:0046872">
    <property type="term" value="F:metal ion binding"/>
    <property type="evidence" value="ECO:0007669"/>
    <property type="project" value="UniProtKB-KW"/>
</dbReference>
<dbReference type="Pfam" id="PF00910">
    <property type="entry name" value="RNA_helicase"/>
    <property type="match status" value="1"/>
</dbReference>
<dbReference type="EMBL" id="MW346998">
    <property type="protein sequence ID" value="QRI44234.1"/>
    <property type="molecule type" value="Genomic_DNA"/>
</dbReference>
<comment type="cofactor">
    <cofactor evidence="2">
        <name>Mg(2+)</name>
        <dbReference type="ChEBI" id="CHEBI:18420"/>
    </cofactor>
</comment>
<dbReference type="InterPro" id="IPR049912">
    <property type="entry name" value="CRESS_DNA_REP"/>
</dbReference>
<gene>
    <name evidence="26" type="primary">REP</name>
</gene>
<comment type="subcellular location">
    <subcellularLocation>
        <location evidence="3">Host nucleus</location>
    </subcellularLocation>
</comment>
<dbReference type="GO" id="GO:0042025">
    <property type="term" value="C:host cell nucleus"/>
    <property type="evidence" value="ECO:0007669"/>
    <property type="project" value="UniProtKB-SubCell"/>
</dbReference>
<evidence type="ECO:0000313" key="26">
    <source>
        <dbReference type="EMBL" id="QRI44234.1"/>
    </source>
</evidence>
<evidence type="ECO:0000256" key="23">
    <source>
        <dbReference type="SAM" id="MobiDB-lite"/>
    </source>
</evidence>
<evidence type="ECO:0000256" key="14">
    <source>
        <dbReference type="ARBA" id="ARBA00022801"/>
    </source>
</evidence>
<evidence type="ECO:0000256" key="16">
    <source>
        <dbReference type="ARBA" id="ARBA00022840"/>
    </source>
</evidence>
<dbReference type="GO" id="GO:0004519">
    <property type="term" value="F:endonuclease activity"/>
    <property type="evidence" value="ECO:0007669"/>
    <property type="project" value="UniProtKB-KW"/>
</dbReference>
<evidence type="ECO:0000256" key="15">
    <source>
        <dbReference type="ARBA" id="ARBA00022806"/>
    </source>
</evidence>
<evidence type="ECO:0000259" key="24">
    <source>
        <dbReference type="PROSITE" id="PS52020"/>
    </source>
</evidence>
<feature type="region of interest" description="Disordered" evidence="23">
    <location>
        <begin position="302"/>
        <end position="321"/>
    </location>
</feature>
<evidence type="ECO:0000313" key="25">
    <source>
        <dbReference type="EMBL" id="QRI44228.1"/>
    </source>
</evidence>
<keyword evidence="8" id="KW-0548">Nucleotidyltransferase</keyword>
<organism evidence="26">
    <name type="scientific">Circoviridae sp</name>
    <dbReference type="NCBI Taxonomy" id="1954248"/>
    <lineage>
        <taxon>Viruses</taxon>
        <taxon>Monodnaviria</taxon>
        <taxon>Shotokuvirae</taxon>
        <taxon>Cressdnaviricota</taxon>
        <taxon>Arfiviricetes</taxon>
        <taxon>Rohanvirales</taxon>
        <taxon>Nenyaviridae</taxon>
        <taxon>Galvornvirus</taxon>
        <taxon>Galvornvirus isengard</taxon>
    </lineage>
</organism>
<dbReference type="SUPFAM" id="SSF52540">
    <property type="entry name" value="P-loop containing nucleoside triphosphate hydrolases"/>
    <property type="match status" value="1"/>
</dbReference>
<evidence type="ECO:0000256" key="17">
    <source>
        <dbReference type="ARBA" id="ARBA00023124"/>
    </source>
</evidence>
<protein>
    <recommendedName>
        <fullName evidence="5">Replication-associated protein</fullName>
    </recommendedName>
    <alternativeName>
        <fullName evidence="20">ATP-dependent helicase Rep</fullName>
    </alternativeName>
    <alternativeName>
        <fullName evidence="21">RepP</fullName>
    </alternativeName>
</protein>